<dbReference type="PANTHER" id="PTHR19959">
    <property type="entry name" value="KINESIN LIGHT CHAIN"/>
    <property type="match status" value="1"/>
</dbReference>
<name>A0A0C1QL81_9RICK</name>
<dbReference type="EMBL" id="JSWE01000138">
    <property type="protein sequence ID" value="KIE04873.1"/>
    <property type="molecule type" value="Genomic_DNA"/>
</dbReference>
<dbReference type="Proteomes" id="UP000031258">
    <property type="component" value="Unassembled WGS sequence"/>
</dbReference>
<dbReference type="PROSITE" id="PS50005">
    <property type="entry name" value="TPR"/>
    <property type="match status" value="4"/>
</dbReference>
<gene>
    <name evidence="3" type="ORF">NF27_FM00070</name>
</gene>
<dbReference type="PROSITE" id="PS50181">
    <property type="entry name" value="FBOX"/>
    <property type="match status" value="1"/>
</dbReference>
<dbReference type="SUPFAM" id="SSF48452">
    <property type="entry name" value="TPR-like"/>
    <property type="match status" value="3"/>
</dbReference>
<dbReference type="STRING" id="86105.NF27_FM00070"/>
<dbReference type="SUPFAM" id="SSF81383">
    <property type="entry name" value="F-box domain"/>
    <property type="match status" value="1"/>
</dbReference>
<dbReference type="SMART" id="SM00028">
    <property type="entry name" value="TPR"/>
    <property type="match status" value="11"/>
</dbReference>
<keyword evidence="4" id="KW-1185">Reference proteome</keyword>
<protein>
    <recommendedName>
        <fullName evidence="2">F-box domain-containing protein</fullName>
    </recommendedName>
</protein>
<evidence type="ECO:0000313" key="4">
    <source>
        <dbReference type="Proteomes" id="UP000031258"/>
    </source>
</evidence>
<dbReference type="InterPro" id="IPR001810">
    <property type="entry name" value="F-box_dom"/>
</dbReference>
<dbReference type="InterPro" id="IPR019734">
    <property type="entry name" value="TPR_rpt"/>
</dbReference>
<dbReference type="CDD" id="cd09917">
    <property type="entry name" value="F-box_SF"/>
    <property type="match status" value="1"/>
</dbReference>
<evidence type="ECO:0000259" key="2">
    <source>
        <dbReference type="PROSITE" id="PS50181"/>
    </source>
</evidence>
<sequence length="1538" mass="178251">MLEARREEILKIMNGKDYSSRAERELEDIEKQIEEITKASLKGKDKLNSESMVGEDELSQAIDLSTMIFSKKEGDKENLTSSTTEFKLSRLQNQINTECAAVLSSILPRIHIRSKVYTESILQVPQEATLRIIRYLSAQDLIQLSQVSKEFSKAGKLNKYLIIEQRYAAELRKLVYDYTLTPCFEIGTNLIKTYKELGDLYIDIGRVSNKAEDYTDAAVFYQYVLSMVERLKEEQKAKTNQELENYKVQAFEQLDIIWRELRELVYISTNREITSRLGLVKHESEINRDFLKKLRMDTENKIQEIDEDSLKKEETESVYESEEYFINESRGLFEYIAKEVKGFIARIFKECEEVIGEPPCKYNAIGLGSLSLNQFTPYSDLEFAILTENEEYKHNSDPKVQNYFKNLSHLVHFKVICLGETIIPTSKYSINLESFVCRGFNFDLGGKTPLGRIEKDKPYELIQTTGKMARYLDEKYSHVDKNLPYILEASCFIYGEKELFANFRKKVTNFLNIKNENGIPNYEVRTLKRLKEGVTEYNYNSNPGKPKSISYKGDIDNFRPSLIGTDEGKLLDVKQEIYRLPDRLLYSLALNFGIEAESAWDAVDKLHEKNVIGSIEQKKYAPHNLKFATSFATMLRLRTYCANRGQFDSILLFQLEHNNSEEINHLTKYFNLPAEELTEKGSLFKYYYIAIPLHKIVEEFCTQQNAISVNAKNTFFYNEGFYSNKFLYKGIIYLRTLQYEKALSAFKEGIKEEPQNFLVLTQLGYVLYMQGKYEEALRCYKQSLLIVERIYGMRHSIYINILGSYIIPVLVAQGKNKEALKYHKQVLDAIKDIYNNENPEDYTAYLNNIAIVLYNLGKYKEALKYFDLILDIKKKIYNPEHPEYAISLNNMAALLYDMGQFTQAFKLHKQALVIRGNTYGKDHPDYVGSLNNIALVLNELGQYAEALKYYEQGLVTIKRVYGKDNQAYANITNNMAIVFYHQGDYNKALQYYHNALSIRKNIYGKNHPDYTDSLCNIAIVLRDIGEHKQALKYYQEALSIRENAYGKNHPDYGTLLSLIALVLNMQGKHYKALNYCNEALSIIQNKCGKNHSYATCLNNTATILHSIGEYENALEHYKQSSEILDSIYGKEHHLYAISLNNIATVLQRMGQYKNALEYYNQSSGIFKKLLGKEHFYYINSLNNLSTVLQNLWKFKKALKKQLEALNILENTPQVGINMYGVLLLNISNNLRNLGHYQEALDFVKQSSNIVLPEHDYMEIATETSVKCTIALANQKILFDHRDEALPLYFSIGIEEENLAQALREFADYYLYNKNDLNLALSCYKVLNEKLLPNSREIKYKLAHTYDMKAMVLKEVNNIEKSKKCLNKARLLFNLALNLESEEVINLSIYIEYAMFLIKYHNANNREEYTKIKELLNKAIELQNDCSSLVYDQVEKLTVVEPLQELLNSCDSITVVPNILIYYLLIKAHNLYERKEEAAKVLKEFATDVMSIKQEEAEVPLNLLITAYKELGFEFQAKIYQEILVRVLSTKQGIEYINK</sequence>
<comment type="caution">
    <text evidence="3">The sequence shown here is derived from an EMBL/GenBank/DDBJ whole genome shotgun (WGS) entry which is preliminary data.</text>
</comment>
<dbReference type="PANTHER" id="PTHR19959:SF119">
    <property type="entry name" value="FUNGAL LIPASE-LIKE DOMAIN-CONTAINING PROTEIN"/>
    <property type="match status" value="1"/>
</dbReference>
<dbReference type="Pfam" id="PF00646">
    <property type="entry name" value="F-box"/>
    <property type="match status" value="1"/>
</dbReference>
<dbReference type="InterPro" id="IPR036047">
    <property type="entry name" value="F-box-like_dom_sf"/>
</dbReference>
<accession>A0A0C1QL81</accession>
<dbReference type="Pfam" id="PF13424">
    <property type="entry name" value="TPR_12"/>
    <property type="match status" value="5"/>
</dbReference>
<feature type="repeat" description="TPR" evidence="1">
    <location>
        <begin position="723"/>
        <end position="756"/>
    </location>
</feature>
<organism evidence="3 4">
    <name type="scientific">Candidatus Jidaibacter acanthamoebae</name>
    <dbReference type="NCBI Taxonomy" id="86105"/>
    <lineage>
        <taxon>Bacteria</taxon>
        <taxon>Pseudomonadati</taxon>
        <taxon>Pseudomonadota</taxon>
        <taxon>Alphaproteobacteria</taxon>
        <taxon>Rickettsiales</taxon>
        <taxon>Candidatus Midichloriaceae</taxon>
        <taxon>Candidatus Jidaibacter</taxon>
    </lineage>
</organism>
<evidence type="ECO:0000313" key="3">
    <source>
        <dbReference type="EMBL" id="KIE04873.1"/>
    </source>
</evidence>
<proteinExistence type="predicted"/>
<dbReference type="InterPro" id="IPR011990">
    <property type="entry name" value="TPR-like_helical_dom_sf"/>
</dbReference>
<dbReference type="Gene3D" id="1.25.40.10">
    <property type="entry name" value="Tetratricopeptide repeat domain"/>
    <property type="match status" value="4"/>
</dbReference>
<feature type="domain" description="F-box" evidence="2">
    <location>
        <begin position="118"/>
        <end position="174"/>
    </location>
</feature>
<keyword evidence="1" id="KW-0802">TPR repeat</keyword>
<reference evidence="3 4" key="1">
    <citation type="submission" date="2014-11" db="EMBL/GenBank/DDBJ databases">
        <title>A Rickettsiales Symbiont of Amoebae With Ancient Features.</title>
        <authorList>
            <person name="Schulz F."/>
            <person name="Martijn J."/>
            <person name="Wascher F."/>
            <person name="Kostanjsek R."/>
            <person name="Ettema T.J."/>
            <person name="Horn M."/>
        </authorList>
    </citation>
    <scope>NUCLEOTIDE SEQUENCE [LARGE SCALE GENOMIC DNA]</scope>
    <source>
        <strain evidence="3 4">UWC36</strain>
    </source>
</reference>
<evidence type="ECO:0000256" key="1">
    <source>
        <dbReference type="PROSITE-ProRule" id="PRU00339"/>
    </source>
</evidence>
<dbReference type="Pfam" id="PF13374">
    <property type="entry name" value="TPR_10"/>
    <property type="match status" value="1"/>
</dbReference>
<feature type="repeat" description="TPR" evidence="1">
    <location>
        <begin position="757"/>
        <end position="790"/>
    </location>
</feature>
<feature type="repeat" description="TPR" evidence="1">
    <location>
        <begin position="969"/>
        <end position="1002"/>
    </location>
</feature>
<feature type="repeat" description="TPR" evidence="1">
    <location>
        <begin position="1011"/>
        <end position="1044"/>
    </location>
</feature>